<name>A0A0A9G478_ARUDO</name>
<reference evidence="1" key="2">
    <citation type="journal article" date="2015" name="Data Brief">
        <title>Shoot transcriptome of the giant reed, Arundo donax.</title>
        <authorList>
            <person name="Barrero R.A."/>
            <person name="Guerrero F.D."/>
            <person name="Moolhuijzen P."/>
            <person name="Goolsby J.A."/>
            <person name="Tidwell J."/>
            <person name="Bellgard S.E."/>
            <person name="Bellgard M.I."/>
        </authorList>
    </citation>
    <scope>NUCLEOTIDE SEQUENCE</scope>
    <source>
        <tissue evidence="1">Shoot tissue taken approximately 20 cm above the soil surface</tissue>
    </source>
</reference>
<dbReference type="EMBL" id="GBRH01178584">
    <property type="protein sequence ID" value="JAE19312.1"/>
    <property type="molecule type" value="Transcribed_RNA"/>
</dbReference>
<proteinExistence type="predicted"/>
<protein>
    <submittedName>
        <fullName evidence="1">Uncharacterized protein</fullName>
    </submittedName>
</protein>
<sequence length="63" mass="6548">MGAYNALLNSSVYASNSSANCFFAESSGISDGPSKLLSMYLTKSKLSPLTWLLCSSAGTLFSG</sequence>
<evidence type="ECO:0000313" key="1">
    <source>
        <dbReference type="EMBL" id="JAE19312.1"/>
    </source>
</evidence>
<accession>A0A0A9G478</accession>
<organism evidence="1">
    <name type="scientific">Arundo donax</name>
    <name type="common">Giant reed</name>
    <name type="synonym">Donax arundinaceus</name>
    <dbReference type="NCBI Taxonomy" id="35708"/>
    <lineage>
        <taxon>Eukaryota</taxon>
        <taxon>Viridiplantae</taxon>
        <taxon>Streptophyta</taxon>
        <taxon>Embryophyta</taxon>
        <taxon>Tracheophyta</taxon>
        <taxon>Spermatophyta</taxon>
        <taxon>Magnoliopsida</taxon>
        <taxon>Liliopsida</taxon>
        <taxon>Poales</taxon>
        <taxon>Poaceae</taxon>
        <taxon>PACMAD clade</taxon>
        <taxon>Arundinoideae</taxon>
        <taxon>Arundineae</taxon>
        <taxon>Arundo</taxon>
    </lineage>
</organism>
<reference evidence="1" key="1">
    <citation type="submission" date="2014-09" db="EMBL/GenBank/DDBJ databases">
        <authorList>
            <person name="Magalhaes I.L.F."/>
            <person name="Oliveira U."/>
            <person name="Santos F.R."/>
            <person name="Vidigal T.H.D.A."/>
            <person name="Brescovit A.D."/>
            <person name="Santos A.J."/>
        </authorList>
    </citation>
    <scope>NUCLEOTIDE SEQUENCE</scope>
    <source>
        <tissue evidence="1">Shoot tissue taken approximately 20 cm above the soil surface</tissue>
    </source>
</reference>
<dbReference type="AlphaFoldDB" id="A0A0A9G478"/>